<dbReference type="InterPro" id="IPR036714">
    <property type="entry name" value="SDH_sf"/>
</dbReference>
<proteinExistence type="inferred from homology"/>
<dbReference type="AlphaFoldDB" id="A0A1I3PEX9"/>
<evidence type="ECO:0000256" key="1">
    <source>
        <dbReference type="ARBA" id="ARBA00008571"/>
    </source>
</evidence>
<dbReference type="InterPro" id="IPR005631">
    <property type="entry name" value="SDH"/>
</dbReference>
<dbReference type="EMBL" id="FORF01000012">
    <property type="protein sequence ID" value="SFJ20033.1"/>
    <property type="molecule type" value="Genomic_DNA"/>
</dbReference>
<accession>A0A1I3PEX9</accession>
<evidence type="ECO:0000256" key="3">
    <source>
        <dbReference type="ARBA" id="ARBA00023186"/>
    </source>
</evidence>
<evidence type="ECO:0000313" key="4">
    <source>
        <dbReference type="EMBL" id="SFJ20033.1"/>
    </source>
</evidence>
<protein>
    <recommendedName>
        <fullName evidence="2">FAD assembly factor SdhE</fullName>
    </recommendedName>
</protein>
<dbReference type="GO" id="GO:0006099">
    <property type="term" value="P:tricarboxylic acid cycle"/>
    <property type="evidence" value="ECO:0007669"/>
    <property type="project" value="TreeGrafter"/>
</dbReference>
<dbReference type="OrthoDB" id="9807264at2"/>
<dbReference type="PANTHER" id="PTHR12469">
    <property type="entry name" value="PROTEIN EMI5 HOMOLOG, MITOCHONDRIAL"/>
    <property type="match status" value="1"/>
</dbReference>
<gene>
    <name evidence="4" type="ORF">SAMN03080618_02319</name>
</gene>
<name>A0A1I3PEX9_9HYPH</name>
<dbReference type="SUPFAM" id="SSF109910">
    <property type="entry name" value="YgfY-like"/>
    <property type="match status" value="1"/>
</dbReference>
<dbReference type="Proteomes" id="UP000242763">
    <property type="component" value="Unassembled WGS sequence"/>
</dbReference>
<sequence length="95" mass="10899">MTGTLRSSADLDTRRRKAFFRSWHRGMREVDLILGSFVDAEIDRLTDDELSIYEDFMAESDADILKWVTGETSVPARHDTPIFAKILSYRSSVNV</sequence>
<organism evidence="4 5">
    <name type="scientific">Aquamicrobium aerolatum DSM 21857</name>
    <dbReference type="NCBI Taxonomy" id="1121003"/>
    <lineage>
        <taxon>Bacteria</taxon>
        <taxon>Pseudomonadati</taxon>
        <taxon>Pseudomonadota</taxon>
        <taxon>Alphaproteobacteria</taxon>
        <taxon>Hyphomicrobiales</taxon>
        <taxon>Phyllobacteriaceae</taxon>
        <taxon>Aerobium</taxon>
    </lineage>
</organism>
<dbReference type="STRING" id="1121003.SAMN03080618_02319"/>
<comment type="similarity">
    <text evidence="1">Belongs to the SdhE FAD assembly factor family.</text>
</comment>
<dbReference type="Pfam" id="PF03937">
    <property type="entry name" value="Sdh5"/>
    <property type="match status" value="1"/>
</dbReference>
<reference evidence="5" key="1">
    <citation type="submission" date="2016-10" db="EMBL/GenBank/DDBJ databases">
        <authorList>
            <person name="Varghese N."/>
            <person name="Submissions S."/>
        </authorList>
    </citation>
    <scope>NUCLEOTIDE SEQUENCE [LARGE SCALE GENOMIC DNA]</scope>
    <source>
        <strain evidence="5">DSM 21857</strain>
    </source>
</reference>
<dbReference type="PANTHER" id="PTHR12469:SF2">
    <property type="entry name" value="SUCCINATE DEHYDROGENASE ASSEMBLY FACTOR 2, MITOCHONDRIAL"/>
    <property type="match status" value="1"/>
</dbReference>
<dbReference type="Gene3D" id="1.10.150.250">
    <property type="entry name" value="Flavinator of succinate dehydrogenase"/>
    <property type="match status" value="1"/>
</dbReference>
<evidence type="ECO:0000256" key="2">
    <source>
        <dbReference type="ARBA" id="ARBA00019418"/>
    </source>
</evidence>
<dbReference type="RefSeq" id="WP_091522411.1">
    <property type="nucleotide sequence ID" value="NZ_FORF01000012.1"/>
</dbReference>
<keyword evidence="3" id="KW-0143">Chaperone</keyword>
<evidence type="ECO:0000313" key="5">
    <source>
        <dbReference type="Proteomes" id="UP000242763"/>
    </source>
</evidence>
<keyword evidence="5" id="KW-1185">Reference proteome</keyword>